<gene>
    <name evidence="1" type="ORF">EII39_07145</name>
</gene>
<organism evidence="1 2">
    <name type="scientific">Streptococcus sanguinis</name>
    <dbReference type="NCBI Taxonomy" id="1305"/>
    <lineage>
        <taxon>Bacteria</taxon>
        <taxon>Bacillati</taxon>
        <taxon>Bacillota</taxon>
        <taxon>Bacilli</taxon>
        <taxon>Lactobacillales</taxon>
        <taxon>Streptococcaceae</taxon>
        <taxon>Streptococcus</taxon>
    </lineage>
</organism>
<dbReference type="AlphaFoldDB" id="A0A3P1S4L1"/>
<comment type="caution">
    <text evidence="1">The sequence shown here is derived from an EMBL/GenBank/DDBJ whole genome shotgun (WGS) entry which is preliminary data.</text>
</comment>
<dbReference type="Proteomes" id="UP000277597">
    <property type="component" value="Unassembled WGS sequence"/>
</dbReference>
<accession>A0A3P1S4L1</accession>
<proteinExistence type="predicted"/>
<dbReference type="RefSeq" id="WP_124765416.1">
    <property type="nucleotide sequence ID" value="NZ_RQZI01000007.1"/>
</dbReference>
<reference evidence="1 2" key="1">
    <citation type="submission" date="2018-11" db="EMBL/GenBank/DDBJ databases">
        <title>Genomes From Bacteria Associated with the Canine Oral Cavity: a Test Case for Automated Genome-Based Taxonomic Assignment.</title>
        <authorList>
            <person name="Coil D.A."/>
            <person name="Jospin G."/>
            <person name="Darling A.E."/>
            <person name="Wallis C."/>
            <person name="Davis I.J."/>
            <person name="Harris S."/>
            <person name="Eisen J.A."/>
            <person name="Holcombe L.J."/>
            <person name="O'Flynn C."/>
        </authorList>
    </citation>
    <scope>NUCLEOTIDE SEQUENCE [LARGE SCALE GENOMIC DNA]</scope>
    <source>
        <strain evidence="1 2">OH953</strain>
    </source>
</reference>
<name>A0A3P1S4L1_STRSA</name>
<evidence type="ECO:0000313" key="2">
    <source>
        <dbReference type="Proteomes" id="UP000277597"/>
    </source>
</evidence>
<dbReference type="EMBL" id="RQZI01000007">
    <property type="protein sequence ID" value="RRC91757.1"/>
    <property type="molecule type" value="Genomic_DNA"/>
</dbReference>
<protein>
    <submittedName>
        <fullName evidence="1">Uncharacterized protein</fullName>
    </submittedName>
</protein>
<evidence type="ECO:0000313" key="1">
    <source>
        <dbReference type="EMBL" id="RRC91757.1"/>
    </source>
</evidence>
<sequence length="343" mass="39103">MNFRAIQYHFHKWLKGIQESRFIAFYKSIGTWFRENIVKRKLIIFFSLLTIWGLLLGGALLSPESGETYSSEQLATKKNFYNGSGEINLVKQVYSQKTGIILLQFETDDSISGIDRGIDNSRLSWKLYSSTEELDTSMEVIPITDKKISVIIKNVPKNFGALVVDIENKSINASGIDVELSSSDDETAKVSSVEEEFDRVVQFWITPQNSKLEKEEIKDVSRESFAISEIDQEIKFQEGQIRKLNTSIQQLKDSISEDESSKKSLSTEAQYLENEDLIENQRSQEQIDNSIADKNQSIEKATDNIEIVKSRIVALKKKKQAVKDGTFEFPNPIQTVEMKEGEK</sequence>